<accession>E6TUJ5</accession>
<dbReference type="EMBL" id="CP002394">
    <property type="protein sequence ID" value="ADU30885.1"/>
    <property type="molecule type" value="Genomic_DNA"/>
</dbReference>
<dbReference type="InterPro" id="IPR014197">
    <property type="entry name" value="Sporulation_prot_YunB"/>
</dbReference>
<dbReference type="HOGENOM" id="CLU_067338_1_0_9"/>
<sequence precursor="true">MRVIRKKKKHTIKKFLNSMSKKRRRSPLPFKYVILFSFLIFIILIIQGLIIIEKGIRPTLIEIANTETQRIGTLAINQAITNELHDDINLEEMVTYIQDDNGKIVAIELDTAIQNKFLYEVTNSVQSYLLDIEQGRITDLSLPRDIEIEYDDLTFSDNGIVHTIPLGQATGNALLAHIGPNIPVRFSTIGEVQSNINQDYQSLGINNTKITLTVDVEVDVKVVIPFATDTNPVKTSLPIANIFIVGDVPYFYSE</sequence>
<evidence type="ECO:0000313" key="1">
    <source>
        <dbReference type="EMBL" id="ADU30885.1"/>
    </source>
</evidence>
<dbReference type="Pfam" id="PF09560">
    <property type="entry name" value="Spore_YunB"/>
    <property type="match status" value="1"/>
</dbReference>
<organism evidence="1 2">
    <name type="scientific">Evansella cellulosilytica (strain ATCC 21833 / DSM 2522 / FERM P-1141 / JCM 9156 / N-4)</name>
    <name type="common">Bacillus cellulosilyticus</name>
    <dbReference type="NCBI Taxonomy" id="649639"/>
    <lineage>
        <taxon>Bacteria</taxon>
        <taxon>Bacillati</taxon>
        <taxon>Bacillota</taxon>
        <taxon>Bacilli</taxon>
        <taxon>Bacillales</taxon>
        <taxon>Bacillaceae</taxon>
        <taxon>Evansella</taxon>
    </lineage>
</organism>
<dbReference type="STRING" id="649639.Bcell_2628"/>
<dbReference type="NCBIfam" id="TIGR02832">
    <property type="entry name" value="spo_yunB"/>
    <property type="match status" value="1"/>
</dbReference>
<dbReference type="PIRSF" id="PIRSF021383">
    <property type="entry name" value="YunB"/>
    <property type="match status" value="1"/>
</dbReference>
<name>E6TUJ5_EVAC2</name>
<dbReference type="AlphaFoldDB" id="E6TUJ5"/>
<evidence type="ECO:0000313" key="2">
    <source>
        <dbReference type="Proteomes" id="UP000001401"/>
    </source>
</evidence>
<gene>
    <name evidence="1" type="ordered locus">Bcell_2628</name>
</gene>
<protein>
    <submittedName>
        <fullName evidence="1">Sporulation protein YunB</fullName>
    </submittedName>
</protein>
<proteinExistence type="predicted"/>
<dbReference type="eggNOG" id="ENOG5031XUS">
    <property type="taxonomic scope" value="Bacteria"/>
</dbReference>
<dbReference type="Proteomes" id="UP000001401">
    <property type="component" value="Chromosome"/>
</dbReference>
<keyword evidence="2" id="KW-1185">Reference proteome</keyword>
<dbReference type="RefSeq" id="WP_013489218.1">
    <property type="nucleotide sequence ID" value="NC_014829.1"/>
</dbReference>
<dbReference type="KEGG" id="bco:Bcell_2628"/>
<reference evidence="1 2" key="1">
    <citation type="submission" date="2010-12" db="EMBL/GenBank/DDBJ databases">
        <title>Complete sequence of Bacillus cellulosilyticus DSM 2522.</title>
        <authorList>
            <consortium name="US DOE Joint Genome Institute"/>
            <person name="Lucas S."/>
            <person name="Copeland A."/>
            <person name="Lapidus A."/>
            <person name="Cheng J.-F."/>
            <person name="Bruce D."/>
            <person name="Goodwin L."/>
            <person name="Pitluck S."/>
            <person name="Chertkov O."/>
            <person name="Detter J.C."/>
            <person name="Han C."/>
            <person name="Tapia R."/>
            <person name="Land M."/>
            <person name="Hauser L."/>
            <person name="Jeffries C."/>
            <person name="Kyrpides N."/>
            <person name="Ivanova N."/>
            <person name="Mikhailova N."/>
            <person name="Brumm P."/>
            <person name="Mead D."/>
            <person name="Woyke T."/>
        </authorList>
    </citation>
    <scope>NUCLEOTIDE SEQUENCE [LARGE SCALE GENOMIC DNA]</scope>
    <source>
        <strain evidence="2">ATCC 21833 / DSM 2522 / FERM P-1141 / JCM 9156 / N-4</strain>
    </source>
</reference>